<keyword evidence="12" id="KW-0492">Microsome</keyword>
<comment type="catalytic activity">
    <reaction evidence="33">
        <text>4beta-hydroxycholesterol + reduced [NADPH--hemoprotein reductase] + O2 = 4beta,24S-dihydroxycholesterol + oxidized [NADPH--hemoprotein reductase] + H2O + H(+)</text>
        <dbReference type="Rhea" id="RHEA:46392"/>
        <dbReference type="Rhea" id="RHEA-COMP:11964"/>
        <dbReference type="Rhea" id="RHEA-COMP:11965"/>
        <dbReference type="ChEBI" id="CHEBI:15377"/>
        <dbReference type="ChEBI" id="CHEBI:15378"/>
        <dbReference type="ChEBI" id="CHEBI:15379"/>
        <dbReference type="ChEBI" id="CHEBI:57618"/>
        <dbReference type="ChEBI" id="CHEBI:58210"/>
        <dbReference type="ChEBI" id="CHEBI:85778"/>
        <dbReference type="ChEBI" id="CHEBI:86087"/>
    </reaction>
    <physiologicalReaction direction="left-to-right" evidence="33">
        <dbReference type="Rhea" id="RHEA:46393"/>
    </physiologicalReaction>
</comment>
<evidence type="ECO:0000256" key="36">
    <source>
        <dbReference type="ARBA" id="ARBA00051763"/>
    </source>
</evidence>
<accession>A0AAW1C509</accession>
<evidence type="ECO:0000256" key="43">
    <source>
        <dbReference type="ARBA" id="ARBA00077287"/>
    </source>
</evidence>
<feature type="compositionally biased region" description="Low complexity" evidence="48">
    <location>
        <begin position="489"/>
        <end position="500"/>
    </location>
</feature>
<evidence type="ECO:0000256" key="8">
    <source>
        <dbReference type="ARBA" id="ARBA00022617"/>
    </source>
</evidence>
<sequence length="598" mass="67862">MWTFWQLLLAVPLLMLGLYCCYIKVVHIKYDHIPGAPRASFFFGHLPIFWRMVKNKELIHDLFLKWAEKYGPVIRLNAFHRVSLIILSPEGVKEYLMSSQYSKDARIYGRFYNMFGVRFLGNGLATDLDYNHWHKQRRIMDPAFSRNYLIGLMEIFNDQAEDLMKVLNEKADGETEVDMMNLLRRLALDIIAKVAFGLELNTLHCDKTPFPHAVSMVMKGVSKERNPFFQYLPRNRKEVQEIRESVRLLRCTGKECITQRLKAIQNEEPVPLDILTQILKSADQEESDDENMIDNFLTFFVAGHDTTANQLSFTIMELARHPEIVTKLQAEVDEVIGVKRDIVYEDLRKLEYLSQVHKEILRLYPPIPGTMRWTEKKNVIEGIDIPANTTLFFSTYIMGRMERYFKDALTFDPDRFSKGKSRPYFSYFPFSLGPRSCIGQLFAQVSGGSVHAGAETGVWRGWTARPGAGGGGGVDRVERGAGQEGGKEAGAMAPASAAAEAADHDAEAPWHGAAQSRVGGHAGRGGGVALRMMKLQAAAPRQLRLGWCMGRCHACAVLPGRGGCWATARVHPRPAWHTLQPQERRRSARTRERKRKSE</sequence>
<evidence type="ECO:0000256" key="19">
    <source>
        <dbReference type="ARBA" id="ARBA00023136"/>
    </source>
</evidence>
<keyword evidence="10 46" id="KW-0479">Metal-binding</keyword>
<comment type="catalytic activity">
    <reaction evidence="37">
        <text>7-dehydrocholesterol + reduced [NADPH--hemoprotein reductase] + O2 = cholesta-5,7-dien-3beta,24S-diol + oxidized [NADPH--hemoprotein reductase] + H2O + H(+)</text>
        <dbReference type="Rhea" id="RHEA:53244"/>
        <dbReference type="Rhea" id="RHEA-COMP:11964"/>
        <dbReference type="Rhea" id="RHEA-COMP:11965"/>
        <dbReference type="ChEBI" id="CHEBI:15377"/>
        <dbReference type="ChEBI" id="CHEBI:15378"/>
        <dbReference type="ChEBI" id="CHEBI:15379"/>
        <dbReference type="ChEBI" id="CHEBI:17759"/>
        <dbReference type="ChEBI" id="CHEBI:57618"/>
        <dbReference type="ChEBI" id="CHEBI:58210"/>
        <dbReference type="ChEBI" id="CHEBI:137061"/>
    </reaction>
    <physiologicalReaction direction="left-to-right" evidence="37">
        <dbReference type="Rhea" id="RHEA:53245"/>
    </physiologicalReaction>
</comment>
<dbReference type="Gene3D" id="1.10.630.10">
    <property type="entry name" value="Cytochrome P450"/>
    <property type="match status" value="1"/>
</dbReference>
<comment type="catalytic activity">
    <reaction evidence="34">
        <text>7alpha-hydroxycholesterol + reduced [NADPH--hemoprotein reductase] + O2 = (24S)-7alpha-dihydroxycholesterol + oxidized [NADPH--hemoprotein reductase] + H2O + H(+)</text>
        <dbReference type="Rhea" id="RHEA:46380"/>
        <dbReference type="Rhea" id="RHEA-COMP:11964"/>
        <dbReference type="Rhea" id="RHEA-COMP:11965"/>
        <dbReference type="ChEBI" id="CHEBI:15377"/>
        <dbReference type="ChEBI" id="CHEBI:15378"/>
        <dbReference type="ChEBI" id="CHEBI:15379"/>
        <dbReference type="ChEBI" id="CHEBI:17500"/>
        <dbReference type="ChEBI" id="CHEBI:37640"/>
        <dbReference type="ChEBI" id="CHEBI:57618"/>
        <dbReference type="ChEBI" id="CHEBI:58210"/>
    </reaction>
    <physiologicalReaction direction="left-to-right" evidence="34">
        <dbReference type="Rhea" id="RHEA:46381"/>
    </physiologicalReaction>
</comment>
<comment type="catalytic activity">
    <reaction evidence="32">
        <text>testosterone + reduced [NADPH--hemoprotein reductase] + O2 = 6beta,17beta-dihydroxyandrost-4-en-3-one + oxidized [NADPH--hemoprotein reductase] + H2O + H(+)</text>
        <dbReference type="Rhea" id="RHEA:46296"/>
        <dbReference type="Rhea" id="RHEA-COMP:11964"/>
        <dbReference type="Rhea" id="RHEA-COMP:11965"/>
        <dbReference type="ChEBI" id="CHEBI:15377"/>
        <dbReference type="ChEBI" id="CHEBI:15378"/>
        <dbReference type="ChEBI" id="CHEBI:15379"/>
        <dbReference type="ChEBI" id="CHEBI:17347"/>
        <dbReference type="ChEBI" id="CHEBI:34477"/>
        <dbReference type="ChEBI" id="CHEBI:57618"/>
        <dbReference type="ChEBI" id="CHEBI:58210"/>
    </reaction>
    <physiologicalReaction direction="left-to-right" evidence="32">
        <dbReference type="Rhea" id="RHEA:46297"/>
    </physiologicalReaction>
</comment>
<dbReference type="InterPro" id="IPR039983">
    <property type="entry name" value="CYP46A1"/>
</dbReference>
<keyword evidence="7" id="KW-0153">Cholesterol metabolism</keyword>
<comment type="catalytic activity">
    <reaction evidence="29">
        <text>7-dehydrocholesterol + reduced [NADPH--hemoprotein reductase] + O2 = cholesta-5,7-dien-3beta,25-diol + oxidized [NADPH--hemoprotein reductase] + H2O + H(+)</text>
        <dbReference type="Rhea" id="RHEA:53240"/>
        <dbReference type="Rhea" id="RHEA-COMP:11964"/>
        <dbReference type="Rhea" id="RHEA-COMP:11965"/>
        <dbReference type="ChEBI" id="CHEBI:15377"/>
        <dbReference type="ChEBI" id="CHEBI:15378"/>
        <dbReference type="ChEBI" id="CHEBI:15379"/>
        <dbReference type="ChEBI" id="CHEBI:17759"/>
        <dbReference type="ChEBI" id="CHEBI:57618"/>
        <dbReference type="ChEBI" id="CHEBI:58210"/>
        <dbReference type="ChEBI" id="CHEBI:137057"/>
    </reaction>
    <physiologicalReaction direction="left-to-right" evidence="29">
        <dbReference type="Rhea" id="RHEA:53241"/>
    </physiologicalReaction>
</comment>
<evidence type="ECO:0000256" key="33">
    <source>
        <dbReference type="ARBA" id="ARBA00051527"/>
    </source>
</evidence>
<feature type="region of interest" description="Disordered" evidence="48">
    <location>
        <begin position="579"/>
        <end position="598"/>
    </location>
</feature>
<evidence type="ECO:0000256" key="14">
    <source>
        <dbReference type="ARBA" id="ARBA00023002"/>
    </source>
</evidence>
<dbReference type="GO" id="GO:0098794">
    <property type="term" value="C:postsynapse"/>
    <property type="evidence" value="ECO:0007669"/>
    <property type="project" value="UniProtKB-SubCell"/>
</dbReference>
<dbReference type="InterPro" id="IPR017972">
    <property type="entry name" value="Cyt_P450_CS"/>
</dbReference>
<dbReference type="AlphaFoldDB" id="A0AAW1C509"/>
<evidence type="ECO:0000256" key="48">
    <source>
        <dbReference type="SAM" id="MobiDB-lite"/>
    </source>
</evidence>
<comment type="catalytic activity">
    <reaction evidence="28">
        <text>(24S)-hydroxycholesterol + reduced [NADPH--hemoprotein reductase] + O2 = 24S,25-dihydroxycholesterol + oxidized [NADPH--hemoprotein reductase] + H2O + H(+)</text>
        <dbReference type="Rhea" id="RHEA:46384"/>
        <dbReference type="Rhea" id="RHEA-COMP:11964"/>
        <dbReference type="Rhea" id="RHEA-COMP:11965"/>
        <dbReference type="ChEBI" id="CHEBI:15377"/>
        <dbReference type="ChEBI" id="CHEBI:15378"/>
        <dbReference type="ChEBI" id="CHEBI:15379"/>
        <dbReference type="ChEBI" id="CHEBI:34310"/>
        <dbReference type="ChEBI" id="CHEBI:57618"/>
        <dbReference type="ChEBI" id="CHEBI:58210"/>
        <dbReference type="ChEBI" id="CHEBI:86074"/>
    </reaction>
    <physiologicalReaction direction="left-to-right" evidence="28">
        <dbReference type="Rhea" id="RHEA:46385"/>
    </physiologicalReaction>
</comment>
<dbReference type="GO" id="GO:0098793">
    <property type="term" value="C:presynapse"/>
    <property type="evidence" value="ECO:0007669"/>
    <property type="project" value="UniProtKB-SubCell"/>
</dbReference>
<evidence type="ECO:0000256" key="41">
    <source>
        <dbReference type="ARBA" id="ARBA00066440"/>
    </source>
</evidence>
<evidence type="ECO:0000256" key="37">
    <source>
        <dbReference type="ARBA" id="ARBA00051817"/>
    </source>
</evidence>
<keyword evidence="18" id="KW-0443">Lipid metabolism</keyword>
<comment type="catalytic activity">
    <reaction evidence="27">
        <text>testosterone + reduced [NADPH--hemoprotein reductase] + O2 = 2-hydroxytestosterone + oxidized [NADPH--hemoprotein reductase] + H2O + H(+)</text>
        <dbReference type="Rhea" id="RHEA:46300"/>
        <dbReference type="Rhea" id="RHEA-COMP:11964"/>
        <dbReference type="Rhea" id="RHEA-COMP:11965"/>
        <dbReference type="ChEBI" id="CHEBI:15377"/>
        <dbReference type="ChEBI" id="CHEBI:15378"/>
        <dbReference type="ChEBI" id="CHEBI:15379"/>
        <dbReference type="ChEBI" id="CHEBI:17347"/>
        <dbReference type="ChEBI" id="CHEBI:57618"/>
        <dbReference type="ChEBI" id="CHEBI:58210"/>
        <dbReference type="ChEBI" id="CHEBI:86013"/>
    </reaction>
    <physiologicalReaction direction="left-to-right" evidence="27">
        <dbReference type="Rhea" id="RHEA:46301"/>
    </physiologicalReaction>
</comment>
<comment type="function">
    <text evidence="40">P450 monooxygenase that plays a major role in cholesterol homeostasis in the brain. Primarily catalyzes the hydroxylation (with S stereochemistry) at C-24 of cholesterol side chain, triggering cholesterol diffusion out of neurons and its further degradation. By promoting constant cholesterol elimination in neurons, may activate the mevalonate pathway and coordinate the synthesis of new cholesterol and nonsterol isoprenoids involved in synaptic activity and learning. Further hydroxylates cholesterol derivatives and hormone steroids on both the ring and side chain of these molecules, converting them into active oxysterols involved in lipid signaling and biosynthesis. Acts as an epoxidase converting cholesta-5,24-dien-3beta-ol/desmosterol into (24S),25-epoxycholesterol, an abundant lipid ligand of nuclear NR1H2 and NR1H3 receptors shown to promote neurogenesis in developing brain. May also catalyze the oxidative metabolism of xenobiotics, such as clotrimazole.</text>
</comment>
<keyword evidence="13" id="KW-1133">Transmembrane helix</keyword>
<evidence type="ECO:0000256" key="9">
    <source>
        <dbReference type="ARBA" id="ARBA00022692"/>
    </source>
</evidence>
<proteinExistence type="inferred from homology"/>
<comment type="similarity">
    <text evidence="6 47">Belongs to the cytochrome P450 family.</text>
</comment>
<keyword evidence="14 47" id="KW-0560">Oxidoreductase</keyword>
<evidence type="ECO:0000256" key="1">
    <source>
        <dbReference type="ARBA" id="ARBA00001971"/>
    </source>
</evidence>
<name>A0AAW1C509_CROAD</name>
<keyword evidence="17 47" id="KW-0503">Monooxygenase</keyword>
<keyword evidence="8 46" id="KW-0349">Heme</keyword>
<dbReference type="Pfam" id="PF00067">
    <property type="entry name" value="p450"/>
    <property type="match status" value="1"/>
</dbReference>
<evidence type="ECO:0000256" key="11">
    <source>
        <dbReference type="ARBA" id="ARBA00022824"/>
    </source>
</evidence>
<comment type="catalytic activity">
    <reaction evidence="26">
        <text>desmosterol + reduced [NADPH--hemoprotein reductase] + O2 = (24Z),26-hydroxydesmosterol + oxidized [NADPH--hemoprotein reductase] + H2O + H(+)</text>
        <dbReference type="Rhea" id="RHEA:53236"/>
        <dbReference type="Rhea" id="RHEA-COMP:11964"/>
        <dbReference type="Rhea" id="RHEA-COMP:11965"/>
        <dbReference type="ChEBI" id="CHEBI:15377"/>
        <dbReference type="ChEBI" id="CHEBI:15378"/>
        <dbReference type="ChEBI" id="CHEBI:15379"/>
        <dbReference type="ChEBI" id="CHEBI:17737"/>
        <dbReference type="ChEBI" id="CHEBI:57618"/>
        <dbReference type="ChEBI" id="CHEBI:58210"/>
        <dbReference type="ChEBI" id="CHEBI:137053"/>
    </reaction>
    <physiologicalReaction direction="left-to-right" evidence="26">
        <dbReference type="Rhea" id="RHEA:53237"/>
    </physiologicalReaction>
</comment>
<dbReference type="GO" id="GO:0030425">
    <property type="term" value="C:dendrite"/>
    <property type="evidence" value="ECO:0007669"/>
    <property type="project" value="UniProtKB-SubCell"/>
</dbReference>
<evidence type="ECO:0000256" key="3">
    <source>
        <dbReference type="ARBA" id="ARBA00004279"/>
    </source>
</evidence>
<evidence type="ECO:0000256" key="23">
    <source>
        <dbReference type="ARBA" id="ARBA00034106"/>
    </source>
</evidence>
<dbReference type="CDD" id="cd20613">
    <property type="entry name" value="CYP46A1-like"/>
    <property type="match status" value="1"/>
</dbReference>
<comment type="catalytic activity">
    <reaction evidence="38">
        <text>progesterone + reduced [NADPH--hemoprotein reductase] + O2 = 17alpha-hydroxyprogesterone + oxidized [NADPH--hemoprotein reductase] + H2O + H(+)</text>
        <dbReference type="Rhea" id="RHEA:46308"/>
        <dbReference type="Rhea" id="RHEA-COMP:11964"/>
        <dbReference type="Rhea" id="RHEA-COMP:11965"/>
        <dbReference type="ChEBI" id="CHEBI:15377"/>
        <dbReference type="ChEBI" id="CHEBI:15378"/>
        <dbReference type="ChEBI" id="CHEBI:15379"/>
        <dbReference type="ChEBI" id="CHEBI:17026"/>
        <dbReference type="ChEBI" id="CHEBI:17252"/>
        <dbReference type="ChEBI" id="CHEBI:57618"/>
        <dbReference type="ChEBI" id="CHEBI:58210"/>
    </reaction>
    <physiologicalReaction direction="left-to-right" evidence="38">
        <dbReference type="Rhea" id="RHEA:46309"/>
    </physiologicalReaction>
</comment>
<evidence type="ECO:0000256" key="18">
    <source>
        <dbReference type="ARBA" id="ARBA00023098"/>
    </source>
</evidence>
<keyword evidence="15 46" id="KW-0408">Iron</keyword>
<dbReference type="FunFam" id="1.10.630.10:FF:000031">
    <property type="entry name" value="cholesterol 24-hydroxylase isoform X2"/>
    <property type="match status" value="1"/>
</dbReference>
<keyword evidence="21" id="KW-0753">Steroid metabolism</keyword>
<comment type="subcellular location">
    <subcellularLocation>
        <location evidence="3">Cell projection</location>
        <location evidence="3">Dendrite</location>
    </subcellularLocation>
    <subcellularLocation>
        <location evidence="4">Endoplasmic reticulum membrane</location>
        <topology evidence="4">Single-pass membrane protein</topology>
    </subcellularLocation>
    <subcellularLocation>
        <location evidence="2">Microsome membrane</location>
        <topology evidence="2">Single-pass membrane protein</topology>
    </subcellularLocation>
    <subcellularLocation>
        <location evidence="24">Postsynapse</location>
    </subcellularLocation>
    <subcellularLocation>
        <location evidence="23">Presynapse</location>
    </subcellularLocation>
</comment>
<feature type="compositionally biased region" description="Basic and acidic residues" evidence="48">
    <location>
        <begin position="475"/>
        <end position="487"/>
    </location>
</feature>
<evidence type="ECO:0000256" key="10">
    <source>
        <dbReference type="ARBA" id="ARBA00022723"/>
    </source>
</evidence>
<feature type="compositionally biased region" description="Basic residues" evidence="48">
    <location>
        <begin position="586"/>
        <end position="598"/>
    </location>
</feature>
<evidence type="ECO:0000256" key="4">
    <source>
        <dbReference type="ARBA" id="ARBA00004389"/>
    </source>
</evidence>
<evidence type="ECO:0000256" key="40">
    <source>
        <dbReference type="ARBA" id="ARBA00054645"/>
    </source>
</evidence>
<evidence type="ECO:0000256" key="30">
    <source>
        <dbReference type="ARBA" id="ARBA00050991"/>
    </source>
</evidence>
<evidence type="ECO:0000256" key="28">
    <source>
        <dbReference type="ARBA" id="ARBA00050430"/>
    </source>
</evidence>
<dbReference type="GO" id="GO:0006707">
    <property type="term" value="P:cholesterol catabolic process"/>
    <property type="evidence" value="ECO:0007669"/>
    <property type="project" value="InterPro"/>
</dbReference>
<evidence type="ECO:0000256" key="45">
    <source>
        <dbReference type="ARBA" id="ARBA00080170"/>
    </source>
</evidence>
<dbReference type="PRINTS" id="PR00385">
    <property type="entry name" value="P450"/>
</dbReference>
<dbReference type="PROSITE" id="PS00086">
    <property type="entry name" value="CYTOCHROME_P450"/>
    <property type="match status" value="1"/>
</dbReference>
<evidence type="ECO:0000256" key="38">
    <source>
        <dbReference type="ARBA" id="ARBA00052074"/>
    </source>
</evidence>
<keyword evidence="19" id="KW-0472">Membrane</keyword>
<dbReference type="PRINTS" id="PR00463">
    <property type="entry name" value="EP450I"/>
</dbReference>
<dbReference type="GO" id="GO:0033781">
    <property type="term" value="F:cholesterol 24-hydroxylase activity"/>
    <property type="evidence" value="ECO:0007669"/>
    <property type="project" value="UniProtKB-EC"/>
</dbReference>
<evidence type="ECO:0000256" key="31">
    <source>
        <dbReference type="ARBA" id="ARBA00051188"/>
    </source>
</evidence>
<evidence type="ECO:0000256" key="29">
    <source>
        <dbReference type="ARBA" id="ARBA00050696"/>
    </source>
</evidence>
<evidence type="ECO:0000256" key="15">
    <source>
        <dbReference type="ARBA" id="ARBA00023004"/>
    </source>
</evidence>
<feature type="binding site" description="axial binding residue" evidence="46">
    <location>
        <position position="437"/>
    </location>
    <ligand>
        <name>heme</name>
        <dbReference type="ChEBI" id="CHEBI:30413"/>
    </ligand>
    <ligandPart>
        <name>Fe</name>
        <dbReference type="ChEBI" id="CHEBI:18248"/>
    </ligandPart>
</feature>
<evidence type="ECO:0000256" key="27">
    <source>
        <dbReference type="ARBA" id="ARBA00050344"/>
    </source>
</evidence>
<dbReference type="InterPro" id="IPR002401">
    <property type="entry name" value="Cyt_P450_E_grp-I"/>
</dbReference>
<evidence type="ECO:0000256" key="6">
    <source>
        <dbReference type="ARBA" id="ARBA00010617"/>
    </source>
</evidence>
<comment type="catalytic activity">
    <reaction evidence="39">
        <text>desmosterol + reduced [NADPH--hemoprotein reductase] + O2 = (24S)-25-epoxycholesterol + oxidized [NADPH--hemoprotein reductase] + H2O + H(+)</text>
        <dbReference type="Rhea" id="RHEA:53232"/>
        <dbReference type="Rhea" id="RHEA-COMP:11964"/>
        <dbReference type="Rhea" id="RHEA-COMP:11965"/>
        <dbReference type="ChEBI" id="CHEBI:15377"/>
        <dbReference type="ChEBI" id="CHEBI:15378"/>
        <dbReference type="ChEBI" id="CHEBI:15379"/>
        <dbReference type="ChEBI" id="CHEBI:17737"/>
        <dbReference type="ChEBI" id="CHEBI:41633"/>
        <dbReference type="ChEBI" id="CHEBI:57618"/>
        <dbReference type="ChEBI" id="CHEBI:58210"/>
    </reaction>
    <physiologicalReaction direction="left-to-right" evidence="39">
        <dbReference type="Rhea" id="RHEA:53233"/>
    </physiologicalReaction>
</comment>
<evidence type="ECO:0000256" key="25">
    <source>
        <dbReference type="ARBA" id="ARBA00049645"/>
    </source>
</evidence>
<evidence type="ECO:0000256" key="16">
    <source>
        <dbReference type="ARBA" id="ARBA00023018"/>
    </source>
</evidence>
<dbReference type="InterPro" id="IPR001128">
    <property type="entry name" value="Cyt_P450"/>
</dbReference>
<comment type="cofactor">
    <cofactor evidence="1 46">
        <name>heme</name>
        <dbReference type="ChEBI" id="CHEBI:30413"/>
    </cofactor>
</comment>
<dbReference type="PANTHER" id="PTHR24293">
    <property type="entry name" value="CYTOCHROME P450 FAMILY 46 SUBFAMILY A"/>
    <property type="match status" value="1"/>
</dbReference>
<reference evidence="49 50" key="1">
    <citation type="journal article" date="2024" name="Proc. Natl. Acad. Sci. U.S.A.">
        <title>The genetic regulatory architecture and epigenomic basis for age-related changes in rattlesnake venom.</title>
        <authorList>
            <person name="Hogan M.P."/>
            <person name="Holding M.L."/>
            <person name="Nystrom G.S."/>
            <person name="Colston T.J."/>
            <person name="Bartlett D.A."/>
            <person name="Mason A.J."/>
            <person name="Ellsworth S.A."/>
            <person name="Rautsaw R.M."/>
            <person name="Lawrence K.C."/>
            <person name="Strickland J.L."/>
            <person name="He B."/>
            <person name="Fraser P."/>
            <person name="Margres M.J."/>
            <person name="Gilbert D.M."/>
            <person name="Gibbs H.L."/>
            <person name="Parkinson C.L."/>
            <person name="Rokyta D.R."/>
        </authorList>
    </citation>
    <scope>NUCLEOTIDE SEQUENCE [LARGE SCALE GENOMIC DNA]</scope>
    <source>
        <strain evidence="49">DRR0105</strain>
    </source>
</reference>
<comment type="catalytic activity">
    <reaction evidence="35">
        <text>cholestanol + reduced [NADPH--hemoprotein reductase] + O2 = (24S)-hydroxycholestanol + oxidized [NADPH--hemoprotein reductase] + H2O + H(+)</text>
        <dbReference type="Rhea" id="RHEA:53808"/>
        <dbReference type="Rhea" id="RHEA-COMP:11964"/>
        <dbReference type="Rhea" id="RHEA-COMP:11965"/>
        <dbReference type="ChEBI" id="CHEBI:15377"/>
        <dbReference type="ChEBI" id="CHEBI:15378"/>
        <dbReference type="ChEBI" id="CHEBI:15379"/>
        <dbReference type="ChEBI" id="CHEBI:57618"/>
        <dbReference type="ChEBI" id="CHEBI:58210"/>
        <dbReference type="ChEBI" id="CHEBI:86570"/>
        <dbReference type="ChEBI" id="CHEBI:137687"/>
    </reaction>
    <physiologicalReaction direction="left-to-right" evidence="35">
        <dbReference type="Rhea" id="RHEA:53809"/>
    </physiologicalReaction>
</comment>
<evidence type="ECO:0000256" key="12">
    <source>
        <dbReference type="ARBA" id="ARBA00022848"/>
    </source>
</evidence>
<evidence type="ECO:0000256" key="46">
    <source>
        <dbReference type="PIRSR" id="PIRSR602401-1"/>
    </source>
</evidence>
<evidence type="ECO:0000256" key="24">
    <source>
        <dbReference type="ARBA" id="ARBA00034110"/>
    </source>
</evidence>
<feature type="region of interest" description="Disordered" evidence="48">
    <location>
        <begin position="464"/>
        <end position="520"/>
    </location>
</feature>
<evidence type="ECO:0000256" key="44">
    <source>
        <dbReference type="ARBA" id="ARBA00079170"/>
    </source>
</evidence>
<comment type="catalytic activity">
    <reaction evidence="30">
        <text>cholesterol + reduced [NADPH--hemoprotein reductase] + O2 = (24S)-hydroxycholesterol + oxidized [NADPH--hemoprotein reductase] + H2O + H(+)</text>
        <dbReference type="Rhea" id="RHEA:22716"/>
        <dbReference type="Rhea" id="RHEA-COMP:11964"/>
        <dbReference type="Rhea" id="RHEA-COMP:11965"/>
        <dbReference type="ChEBI" id="CHEBI:15377"/>
        <dbReference type="ChEBI" id="CHEBI:15378"/>
        <dbReference type="ChEBI" id="CHEBI:15379"/>
        <dbReference type="ChEBI" id="CHEBI:16113"/>
        <dbReference type="ChEBI" id="CHEBI:34310"/>
        <dbReference type="ChEBI" id="CHEBI:57618"/>
        <dbReference type="ChEBI" id="CHEBI:58210"/>
        <dbReference type="EC" id="1.14.14.25"/>
    </reaction>
    <physiologicalReaction direction="left-to-right" evidence="30">
        <dbReference type="Rhea" id="RHEA:22717"/>
    </physiologicalReaction>
</comment>
<evidence type="ECO:0000256" key="2">
    <source>
        <dbReference type="ARBA" id="ARBA00004111"/>
    </source>
</evidence>
<dbReference type="PANTHER" id="PTHR24293:SF1">
    <property type="entry name" value="CHOLESTEROL 24-HYDROXYLASE"/>
    <property type="match status" value="1"/>
</dbReference>
<comment type="caution">
    <text evidence="49">The sequence shown here is derived from an EMBL/GenBank/DDBJ whole genome shotgun (WGS) entry which is preliminary data.</text>
</comment>
<dbReference type="EC" id="1.14.14.25" evidence="41"/>
<evidence type="ECO:0000256" key="13">
    <source>
        <dbReference type="ARBA" id="ARBA00022989"/>
    </source>
</evidence>
<protein>
    <recommendedName>
        <fullName evidence="42">Cholesterol 24-hydroxylase</fullName>
        <ecNumber evidence="41">1.14.14.25</ecNumber>
    </recommendedName>
    <alternativeName>
        <fullName evidence="44">Cholesterol 24-monooxygenase</fullName>
    </alternativeName>
    <alternativeName>
        <fullName evidence="43">Cholesterol 24S-hydroxylase</fullName>
    </alternativeName>
    <alternativeName>
        <fullName evidence="45">Cytochrome P450 46A1</fullName>
    </alternativeName>
</protein>
<keyword evidence="20" id="KW-1207">Sterol metabolism</keyword>
<keyword evidence="11" id="KW-0256">Endoplasmic reticulum</keyword>
<evidence type="ECO:0000256" key="39">
    <source>
        <dbReference type="ARBA" id="ARBA00052870"/>
    </source>
</evidence>
<comment type="pathway">
    <text evidence="25">Steroid metabolism; cholesterol degradation.</text>
</comment>
<comment type="catalytic activity">
    <reaction evidence="31">
        <text>testosterone + reduced [NADPH--hemoprotein reductase] + O2 = 16beta,17beta-dihydroxyandrost-4-en-3-one + oxidized [NADPH--hemoprotein reductase] + H2O + H(+)</text>
        <dbReference type="Rhea" id="RHEA:46304"/>
        <dbReference type="Rhea" id="RHEA-COMP:11964"/>
        <dbReference type="Rhea" id="RHEA-COMP:11965"/>
        <dbReference type="ChEBI" id="CHEBI:15377"/>
        <dbReference type="ChEBI" id="CHEBI:15378"/>
        <dbReference type="ChEBI" id="CHEBI:15379"/>
        <dbReference type="ChEBI" id="CHEBI:17347"/>
        <dbReference type="ChEBI" id="CHEBI:57618"/>
        <dbReference type="ChEBI" id="CHEBI:58210"/>
        <dbReference type="ChEBI" id="CHEBI:83027"/>
    </reaction>
    <physiologicalReaction direction="left-to-right" evidence="31">
        <dbReference type="Rhea" id="RHEA:46305"/>
    </physiologicalReaction>
</comment>
<keyword evidence="16" id="KW-0770">Synapse</keyword>
<evidence type="ECO:0000256" key="32">
    <source>
        <dbReference type="ARBA" id="ARBA00051503"/>
    </source>
</evidence>
<evidence type="ECO:0000256" key="20">
    <source>
        <dbReference type="ARBA" id="ARBA00023166"/>
    </source>
</evidence>
<dbReference type="SUPFAM" id="SSF48264">
    <property type="entry name" value="Cytochrome P450"/>
    <property type="match status" value="1"/>
</dbReference>
<evidence type="ECO:0000256" key="5">
    <source>
        <dbReference type="ARBA" id="ARBA00005108"/>
    </source>
</evidence>
<evidence type="ECO:0000256" key="26">
    <source>
        <dbReference type="ARBA" id="ARBA00050139"/>
    </source>
</evidence>
<evidence type="ECO:0000256" key="17">
    <source>
        <dbReference type="ARBA" id="ARBA00023033"/>
    </source>
</evidence>
<dbReference type="Proteomes" id="UP001474421">
    <property type="component" value="Unassembled WGS sequence"/>
</dbReference>
<gene>
    <name evidence="49" type="ORF">NXF25_000623</name>
</gene>
<comment type="catalytic activity">
    <reaction evidence="36">
        <text>(24S)-hydroxycholesterol + reduced [NADPH--hemoprotein reductase] + O2 = (24S,25R)-24,26-dihydroxycholesterol + oxidized [NADPH--hemoprotein reductase] + H2O + H(+)</text>
        <dbReference type="Rhea" id="RHEA:46388"/>
        <dbReference type="Rhea" id="RHEA-COMP:11964"/>
        <dbReference type="Rhea" id="RHEA-COMP:11965"/>
        <dbReference type="ChEBI" id="CHEBI:15377"/>
        <dbReference type="ChEBI" id="CHEBI:15378"/>
        <dbReference type="ChEBI" id="CHEBI:15379"/>
        <dbReference type="ChEBI" id="CHEBI:34310"/>
        <dbReference type="ChEBI" id="CHEBI:57618"/>
        <dbReference type="ChEBI" id="CHEBI:58210"/>
        <dbReference type="ChEBI" id="CHEBI:86165"/>
    </reaction>
    <physiologicalReaction direction="left-to-right" evidence="36">
        <dbReference type="Rhea" id="RHEA:46389"/>
    </physiologicalReaction>
</comment>
<keyword evidence="22" id="KW-0966">Cell projection</keyword>
<keyword evidence="9" id="KW-0812">Transmembrane</keyword>
<keyword evidence="50" id="KW-1185">Reference proteome</keyword>
<evidence type="ECO:0000256" key="35">
    <source>
        <dbReference type="ARBA" id="ARBA00051748"/>
    </source>
</evidence>
<dbReference type="GO" id="GO:0020037">
    <property type="term" value="F:heme binding"/>
    <property type="evidence" value="ECO:0007669"/>
    <property type="project" value="InterPro"/>
</dbReference>
<evidence type="ECO:0000256" key="7">
    <source>
        <dbReference type="ARBA" id="ARBA00022548"/>
    </source>
</evidence>
<dbReference type="InterPro" id="IPR036396">
    <property type="entry name" value="Cyt_P450_sf"/>
</dbReference>
<dbReference type="EMBL" id="JAOTOJ010000001">
    <property type="protein sequence ID" value="KAK9409448.1"/>
    <property type="molecule type" value="Genomic_DNA"/>
</dbReference>
<evidence type="ECO:0000313" key="49">
    <source>
        <dbReference type="EMBL" id="KAK9409448.1"/>
    </source>
</evidence>
<dbReference type="GO" id="GO:0005789">
    <property type="term" value="C:endoplasmic reticulum membrane"/>
    <property type="evidence" value="ECO:0007669"/>
    <property type="project" value="UniProtKB-SubCell"/>
</dbReference>
<evidence type="ECO:0000256" key="22">
    <source>
        <dbReference type="ARBA" id="ARBA00023273"/>
    </source>
</evidence>
<dbReference type="GO" id="GO:0005506">
    <property type="term" value="F:iron ion binding"/>
    <property type="evidence" value="ECO:0007669"/>
    <property type="project" value="InterPro"/>
</dbReference>
<evidence type="ECO:0000256" key="42">
    <source>
        <dbReference type="ARBA" id="ARBA00068948"/>
    </source>
</evidence>
<organism evidence="49 50">
    <name type="scientific">Crotalus adamanteus</name>
    <name type="common">Eastern diamondback rattlesnake</name>
    <dbReference type="NCBI Taxonomy" id="8729"/>
    <lineage>
        <taxon>Eukaryota</taxon>
        <taxon>Metazoa</taxon>
        <taxon>Chordata</taxon>
        <taxon>Craniata</taxon>
        <taxon>Vertebrata</taxon>
        <taxon>Euteleostomi</taxon>
        <taxon>Lepidosauria</taxon>
        <taxon>Squamata</taxon>
        <taxon>Bifurcata</taxon>
        <taxon>Unidentata</taxon>
        <taxon>Episquamata</taxon>
        <taxon>Toxicofera</taxon>
        <taxon>Serpentes</taxon>
        <taxon>Colubroidea</taxon>
        <taxon>Viperidae</taxon>
        <taxon>Crotalinae</taxon>
        <taxon>Crotalus</taxon>
    </lineage>
</organism>
<comment type="pathway">
    <text evidence="5">Lipid metabolism; C21-steroid hormone metabolism.</text>
</comment>
<evidence type="ECO:0000256" key="21">
    <source>
        <dbReference type="ARBA" id="ARBA00023221"/>
    </source>
</evidence>
<evidence type="ECO:0000313" key="50">
    <source>
        <dbReference type="Proteomes" id="UP001474421"/>
    </source>
</evidence>
<evidence type="ECO:0000256" key="34">
    <source>
        <dbReference type="ARBA" id="ARBA00051606"/>
    </source>
</evidence>
<evidence type="ECO:0000256" key="47">
    <source>
        <dbReference type="RuleBase" id="RU000461"/>
    </source>
</evidence>